<evidence type="ECO:0000256" key="1">
    <source>
        <dbReference type="ARBA" id="ARBA00010203"/>
    </source>
</evidence>
<dbReference type="Proteomes" id="UP001204953">
    <property type="component" value="Unassembled WGS sequence"/>
</dbReference>
<evidence type="ECO:0000256" key="5">
    <source>
        <dbReference type="ARBA" id="ARBA00022691"/>
    </source>
</evidence>
<keyword evidence="6" id="KW-0680">Restriction system</keyword>
<dbReference type="EMBL" id="JAMZMM010000177">
    <property type="protein sequence ID" value="MCP2730200.1"/>
    <property type="molecule type" value="Genomic_DNA"/>
</dbReference>
<evidence type="ECO:0000259" key="10">
    <source>
        <dbReference type="Pfam" id="PF01555"/>
    </source>
</evidence>
<keyword evidence="12" id="KW-1185">Reference proteome</keyword>
<accession>A0AAE3KN63</accession>
<keyword evidence="4" id="KW-0808">Transferase</keyword>
<evidence type="ECO:0000256" key="6">
    <source>
        <dbReference type="ARBA" id="ARBA00022747"/>
    </source>
</evidence>
<dbReference type="SUPFAM" id="SSF53335">
    <property type="entry name" value="S-adenosyl-L-methionine-dependent methyltransferases"/>
    <property type="match status" value="2"/>
</dbReference>
<dbReference type="GO" id="GO:0032259">
    <property type="term" value="P:methylation"/>
    <property type="evidence" value="ECO:0007669"/>
    <property type="project" value="UniProtKB-KW"/>
</dbReference>
<evidence type="ECO:0000313" key="11">
    <source>
        <dbReference type="EMBL" id="MCP2730200.1"/>
    </source>
</evidence>
<dbReference type="Pfam" id="PF01555">
    <property type="entry name" value="N6_N4_Mtase"/>
    <property type="match status" value="1"/>
</dbReference>
<evidence type="ECO:0000256" key="8">
    <source>
        <dbReference type="ARBA" id="ARBA00049120"/>
    </source>
</evidence>
<name>A0AAE3KN63_9CYAN</name>
<sequence length="421" mass="48613">MVLLSGVFSETPINRQEINQNILDIEDKQRTNPLPWKGQFSPQFIEALIDKYADKKSVIFDPFLGSGTVLYEAGRCGIEAYGTDINPAAFTLASIYRFINISQKERERYTNSFLNRLKIEMYEMMPLFQKIQKKITSNDLRDKLVALALNVNDEESFINILNQALVIMLDFSNKEVTHTRIFHIAELITDFVQKLPYSEKSINAYNADSRKVPIQNSSVNLVITSPPYINVFNYHQQYRTSTEALNWNLLKVAKSEVGSNRKHRSNRFITVIQYCLDIASTLQELLRICRNESRMIFVVGRESNIRGTAFFNGELVAEVAHKVSEINLDLRQERSFVNRYGKIIKEDILHFVKLDKIDKSFDLDKARIVAIEALETAYSFADAKVKDEIKDAIEKAEKVEPSPYYNPEQSRQQIDELKPKR</sequence>
<dbReference type="AlphaFoldDB" id="A0AAE3KN63"/>
<dbReference type="GO" id="GO:0008170">
    <property type="term" value="F:N-methyltransferase activity"/>
    <property type="evidence" value="ECO:0007669"/>
    <property type="project" value="InterPro"/>
</dbReference>
<evidence type="ECO:0000256" key="9">
    <source>
        <dbReference type="SAM" id="MobiDB-lite"/>
    </source>
</evidence>
<keyword evidence="7" id="KW-0238">DNA-binding</keyword>
<dbReference type="GO" id="GO:0003677">
    <property type="term" value="F:DNA binding"/>
    <property type="evidence" value="ECO:0007669"/>
    <property type="project" value="UniProtKB-KW"/>
</dbReference>
<evidence type="ECO:0000256" key="7">
    <source>
        <dbReference type="ARBA" id="ARBA00023125"/>
    </source>
</evidence>
<proteinExistence type="inferred from homology"/>
<dbReference type="EC" id="2.1.1.113" evidence="2"/>
<evidence type="ECO:0000256" key="4">
    <source>
        <dbReference type="ARBA" id="ARBA00022679"/>
    </source>
</evidence>
<dbReference type="InterPro" id="IPR029063">
    <property type="entry name" value="SAM-dependent_MTases_sf"/>
</dbReference>
<evidence type="ECO:0000313" key="12">
    <source>
        <dbReference type="Proteomes" id="UP001204953"/>
    </source>
</evidence>
<evidence type="ECO:0000256" key="3">
    <source>
        <dbReference type="ARBA" id="ARBA00022603"/>
    </source>
</evidence>
<feature type="domain" description="DNA methylase N-4/N-6" evidence="10">
    <location>
        <begin position="27"/>
        <end position="93"/>
    </location>
</feature>
<reference evidence="11" key="1">
    <citation type="submission" date="2022-06" db="EMBL/GenBank/DDBJ databases">
        <title>New cyanobacteria of genus Symplocastrum in benthos of Lake Baikal.</title>
        <authorList>
            <person name="Sorokovikova E."/>
            <person name="Tikhonova I."/>
            <person name="Krasnopeev A."/>
            <person name="Evseev P."/>
            <person name="Gladkikh A."/>
            <person name="Belykh O."/>
        </authorList>
    </citation>
    <scope>NUCLEOTIDE SEQUENCE</scope>
    <source>
        <strain evidence="11">BBK-W-15</strain>
    </source>
</reference>
<dbReference type="GO" id="GO:0015667">
    <property type="term" value="F:site-specific DNA-methyltransferase (cytosine-N4-specific) activity"/>
    <property type="evidence" value="ECO:0007669"/>
    <property type="project" value="UniProtKB-EC"/>
</dbReference>
<organism evidence="11 12">
    <name type="scientific">Limnofasciculus baicalensis BBK-W-15</name>
    <dbReference type="NCBI Taxonomy" id="2699891"/>
    <lineage>
        <taxon>Bacteria</taxon>
        <taxon>Bacillati</taxon>
        <taxon>Cyanobacteriota</taxon>
        <taxon>Cyanophyceae</taxon>
        <taxon>Coleofasciculales</taxon>
        <taxon>Coleofasciculaceae</taxon>
        <taxon>Limnofasciculus</taxon>
        <taxon>Limnofasciculus baicalensis</taxon>
    </lineage>
</organism>
<dbReference type="Gene3D" id="3.40.50.150">
    <property type="entry name" value="Vaccinia Virus protein VP39"/>
    <property type="match status" value="2"/>
</dbReference>
<comment type="catalytic activity">
    <reaction evidence="8">
        <text>a 2'-deoxycytidine in DNA + S-adenosyl-L-methionine = an N(4)-methyl-2'-deoxycytidine in DNA + S-adenosyl-L-homocysteine + H(+)</text>
        <dbReference type="Rhea" id="RHEA:16857"/>
        <dbReference type="Rhea" id="RHEA-COMP:11369"/>
        <dbReference type="Rhea" id="RHEA-COMP:13674"/>
        <dbReference type="ChEBI" id="CHEBI:15378"/>
        <dbReference type="ChEBI" id="CHEBI:57856"/>
        <dbReference type="ChEBI" id="CHEBI:59789"/>
        <dbReference type="ChEBI" id="CHEBI:85452"/>
        <dbReference type="ChEBI" id="CHEBI:137933"/>
        <dbReference type="EC" id="2.1.1.113"/>
    </reaction>
</comment>
<dbReference type="GO" id="GO:0009307">
    <property type="term" value="P:DNA restriction-modification system"/>
    <property type="evidence" value="ECO:0007669"/>
    <property type="project" value="UniProtKB-KW"/>
</dbReference>
<dbReference type="PROSITE" id="PS00093">
    <property type="entry name" value="N4_MTASE"/>
    <property type="match status" value="1"/>
</dbReference>
<keyword evidence="3" id="KW-0489">Methyltransferase</keyword>
<gene>
    <name evidence="11" type="ORF">NJ959_17350</name>
</gene>
<dbReference type="RefSeq" id="WP_254012964.1">
    <property type="nucleotide sequence ID" value="NZ_JAMZMM010000177.1"/>
</dbReference>
<feature type="region of interest" description="Disordered" evidence="9">
    <location>
        <begin position="400"/>
        <end position="421"/>
    </location>
</feature>
<comment type="similarity">
    <text evidence="1">Belongs to the N(4)/N(6)-methyltransferase family. N(4) subfamily.</text>
</comment>
<protein>
    <recommendedName>
        <fullName evidence="2">site-specific DNA-methyltransferase (cytosine-N(4)-specific)</fullName>
        <ecNumber evidence="2">2.1.1.113</ecNumber>
    </recommendedName>
</protein>
<dbReference type="InterPro" id="IPR017985">
    <property type="entry name" value="MeTrfase_CN4_CS"/>
</dbReference>
<dbReference type="InterPro" id="IPR002941">
    <property type="entry name" value="DNA_methylase_N4/N6"/>
</dbReference>
<comment type="caution">
    <text evidence="11">The sequence shown here is derived from an EMBL/GenBank/DDBJ whole genome shotgun (WGS) entry which is preliminary data.</text>
</comment>
<keyword evidence="5" id="KW-0949">S-adenosyl-L-methionine</keyword>
<evidence type="ECO:0000256" key="2">
    <source>
        <dbReference type="ARBA" id="ARBA00012185"/>
    </source>
</evidence>